<dbReference type="PROSITE" id="PS50011">
    <property type="entry name" value="PROTEIN_KINASE_DOM"/>
    <property type="match status" value="1"/>
</dbReference>
<feature type="domain" description="PASTA" evidence="12">
    <location>
        <begin position="509"/>
        <end position="574"/>
    </location>
</feature>
<evidence type="ECO:0000313" key="14">
    <source>
        <dbReference type="Proteomes" id="UP000650511"/>
    </source>
</evidence>
<evidence type="ECO:0000256" key="9">
    <source>
        <dbReference type="SAM" id="MobiDB-lite"/>
    </source>
</evidence>
<evidence type="ECO:0000259" key="11">
    <source>
        <dbReference type="PROSITE" id="PS50011"/>
    </source>
</evidence>
<evidence type="ECO:0000259" key="12">
    <source>
        <dbReference type="PROSITE" id="PS51178"/>
    </source>
</evidence>
<evidence type="ECO:0000256" key="1">
    <source>
        <dbReference type="ARBA" id="ARBA00012513"/>
    </source>
</evidence>
<comment type="catalytic activity">
    <reaction evidence="8">
        <text>L-seryl-[protein] + ATP = O-phospho-L-seryl-[protein] + ADP + H(+)</text>
        <dbReference type="Rhea" id="RHEA:17989"/>
        <dbReference type="Rhea" id="RHEA-COMP:9863"/>
        <dbReference type="Rhea" id="RHEA-COMP:11604"/>
        <dbReference type="ChEBI" id="CHEBI:15378"/>
        <dbReference type="ChEBI" id="CHEBI:29999"/>
        <dbReference type="ChEBI" id="CHEBI:30616"/>
        <dbReference type="ChEBI" id="CHEBI:83421"/>
        <dbReference type="ChEBI" id="CHEBI:456216"/>
        <dbReference type="EC" id="2.7.11.1"/>
    </reaction>
</comment>
<dbReference type="Pfam" id="PF00069">
    <property type="entry name" value="Pkinase"/>
    <property type="match status" value="1"/>
</dbReference>
<dbReference type="SUPFAM" id="SSF56112">
    <property type="entry name" value="Protein kinase-like (PK-like)"/>
    <property type="match status" value="1"/>
</dbReference>
<dbReference type="EMBL" id="BMHA01000004">
    <property type="protein sequence ID" value="GGI04975.1"/>
    <property type="molecule type" value="Genomic_DNA"/>
</dbReference>
<evidence type="ECO:0000256" key="2">
    <source>
        <dbReference type="ARBA" id="ARBA00022527"/>
    </source>
</evidence>
<gene>
    <name evidence="13" type="ORF">GCM10011354_11770</name>
</gene>
<evidence type="ECO:0000256" key="7">
    <source>
        <dbReference type="ARBA" id="ARBA00047899"/>
    </source>
</evidence>
<feature type="region of interest" description="Disordered" evidence="9">
    <location>
        <begin position="275"/>
        <end position="343"/>
    </location>
</feature>
<feature type="domain" description="PASTA" evidence="12">
    <location>
        <begin position="575"/>
        <end position="643"/>
    </location>
</feature>
<evidence type="ECO:0000313" key="13">
    <source>
        <dbReference type="EMBL" id="GGI04975.1"/>
    </source>
</evidence>
<keyword evidence="10" id="KW-1133">Transmembrane helix</keyword>
<dbReference type="EC" id="2.7.11.1" evidence="1"/>
<keyword evidence="4" id="KW-0547">Nucleotide-binding</keyword>
<keyword evidence="5 13" id="KW-0418">Kinase</keyword>
<comment type="caution">
    <text evidence="13">The sequence shown here is derived from an EMBL/GenBank/DDBJ whole genome shotgun (WGS) entry which is preliminary data.</text>
</comment>
<evidence type="ECO:0000256" key="3">
    <source>
        <dbReference type="ARBA" id="ARBA00022679"/>
    </source>
</evidence>
<dbReference type="PANTHER" id="PTHR43289">
    <property type="entry name" value="MITOGEN-ACTIVATED PROTEIN KINASE KINASE KINASE 20-RELATED"/>
    <property type="match status" value="1"/>
</dbReference>
<name>A0A8J3AD51_9ACTN</name>
<feature type="transmembrane region" description="Helical" evidence="10">
    <location>
        <begin position="350"/>
        <end position="371"/>
    </location>
</feature>
<protein>
    <recommendedName>
        <fullName evidence="1">non-specific serine/threonine protein kinase</fullName>
        <ecNumber evidence="1">2.7.11.1</ecNumber>
    </recommendedName>
</protein>
<keyword evidence="10" id="KW-0472">Membrane</keyword>
<dbReference type="Pfam" id="PF03793">
    <property type="entry name" value="PASTA"/>
    <property type="match status" value="3"/>
</dbReference>
<feature type="compositionally biased region" description="Acidic residues" evidence="9">
    <location>
        <begin position="327"/>
        <end position="339"/>
    </location>
</feature>
<keyword evidence="3" id="KW-0808">Transferase</keyword>
<reference evidence="13" key="2">
    <citation type="submission" date="2020-09" db="EMBL/GenBank/DDBJ databases">
        <authorList>
            <person name="Sun Q."/>
            <person name="Zhou Y."/>
        </authorList>
    </citation>
    <scope>NUCLEOTIDE SEQUENCE</scope>
    <source>
        <strain evidence="13">CGMCC 1.14988</strain>
    </source>
</reference>
<dbReference type="SMART" id="SM00740">
    <property type="entry name" value="PASTA"/>
    <property type="match status" value="4"/>
</dbReference>
<reference evidence="13" key="1">
    <citation type="journal article" date="2014" name="Int. J. Syst. Evol. Microbiol.">
        <title>Complete genome sequence of Corynebacterium casei LMG S-19264T (=DSM 44701T), isolated from a smear-ripened cheese.</title>
        <authorList>
            <consortium name="US DOE Joint Genome Institute (JGI-PGF)"/>
            <person name="Walter F."/>
            <person name="Albersmeier A."/>
            <person name="Kalinowski J."/>
            <person name="Ruckert C."/>
        </authorList>
    </citation>
    <scope>NUCLEOTIDE SEQUENCE</scope>
    <source>
        <strain evidence="13">CGMCC 1.14988</strain>
    </source>
</reference>
<dbReference type="PROSITE" id="PS00108">
    <property type="entry name" value="PROTEIN_KINASE_ST"/>
    <property type="match status" value="1"/>
</dbReference>
<proteinExistence type="predicted"/>
<sequence>MATVHRAVDEVLEREVAVKLLHAHLATDPAFLDRFRREARSAAALAHPNVVAVHDWGETDDGAYLVLQLIEGPSLREVLRRRGRLSPSQALGVLAPAAAGLGSAHRAGLVHRDVKPENLLLSGDGQVHVTDFGLARAAASATSTFGADVLVGSPHYLSPEAVRGRPLDPRADVYALGVVLFECLTGRPPHEGDSPFATAVAHTSQRVPPPSTLVPGIPPELDGLVVAATAHEPDERPEDATVFARELALAVPGGMEPLALDGLLGDTVVPSRPAARGSTVALAPGDPTTVVSGRPGPPAPPGSTGTRRIDDRDVDVAASTRTHLDDVGDESADDVDQGVDDGPGGRSRGWLVLLVVLALLAASAAGGYLVWDRVLAPVTPIPVVVGEAHGAAVADLEQAGFDVRVAQDRPNDLEVPADHVLDQDRDGDARRGATITLVLSGGPRQVTVPDVVGDTRELAEQRLADAGLRPQTTEAHDEQVAAGLVVRTDPAAAEVLDETSAVTLTVSLGPEPIDVPDVRGLDEGAAAAELDGAELGMAITGRVHDVSAPGTVVQQDPLDTTAHRGDTVDVVVSLGPAPVEVPDVRNMLVDEATIVLEELGLSVEVDRRGGFGSWLRPNRVFEQDPGPASDLLPGETVILYAYDE</sequence>
<dbReference type="InterPro" id="IPR011009">
    <property type="entry name" value="Kinase-like_dom_sf"/>
</dbReference>
<keyword evidence="10" id="KW-0812">Transmembrane</keyword>
<dbReference type="Gene3D" id="3.30.10.20">
    <property type="match status" value="4"/>
</dbReference>
<keyword evidence="14" id="KW-1185">Reference proteome</keyword>
<dbReference type="PANTHER" id="PTHR43289:SF34">
    <property type="entry name" value="SERINE_THREONINE-PROTEIN KINASE YBDM-RELATED"/>
    <property type="match status" value="1"/>
</dbReference>
<dbReference type="CDD" id="cd06577">
    <property type="entry name" value="PASTA_pknB"/>
    <property type="match status" value="3"/>
</dbReference>
<dbReference type="CDD" id="cd14014">
    <property type="entry name" value="STKc_PknB_like"/>
    <property type="match status" value="1"/>
</dbReference>
<dbReference type="FunFam" id="1.10.510.10:FF:000021">
    <property type="entry name" value="Serine/threonine protein kinase"/>
    <property type="match status" value="1"/>
</dbReference>
<dbReference type="Proteomes" id="UP000650511">
    <property type="component" value="Unassembled WGS sequence"/>
</dbReference>
<feature type="domain" description="Protein kinase" evidence="11">
    <location>
        <begin position="1"/>
        <end position="249"/>
    </location>
</feature>
<dbReference type="Gene3D" id="3.30.200.20">
    <property type="entry name" value="Phosphorylase Kinase, domain 1"/>
    <property type="match status" value="1"/>
</dbReference>
<dbReference type="SMART" id="SM00220">
    <property type="entry name" value="S_TKc"/>
    <property type="match status" value="1"/>
</dbReference>
<dbReference type="GO" id="GO:0005524">
    <property type="term" value="F:ATP binding"/>
    <property type="evidence" value="ECO:0007669"/>
    <property type="project" value="UniProtKB-KW"/>
</dbReference>
<dbReference type="InterPro" id="IPR008271">
    <property type="entry name" value="Ser/Thr_kinase_AS"/>
</dbReference>
<dbReference type="GO" id="GO:0004674">
    <property type="term" value="F:protein serine/threonine kinase activity"/>
    <property type="evidence" value="ECO:0007669"/>
    <property type="project" value="UniProtKB-KW"/>
</dbReference>
<dbReference type="AlphaFoldDB" id="A0A8J3AD51"/>
<dbReference type="Gene3D" id="1.10.510.10">
    <property type="entry name" value="Transferase(Phosphotransferase) domain 1"/>
    <property type="match status" value="1"/>
</dbReference>
<keyword evidence="2" id="KW-0723">Serine/threonine-protein kinase</keyword>
<feature type="domain" description="PASTA" evidence="12">
    <location>
        <begin position="442"/>
        <end position="508"/>
    </location>
</feature>
<evidence type="ECO:0000256" key="5">
    <source>
        <dbReference type="ARBA" id="ARBA00022777"/>
    </source>
</evidence>
<accession>A0A8J3AD51</accession>
<dbReference type="PROSITE" id="PS51178">
    <property type="entry name" value="PASTA"/>
    <property type="match status" value="3"/>
</dbReference>
<organism evidence="13 14">
    <name type="scientific">Egicoccus halophilus</name>
    <dbReference type="NCBI Taxonomy" id="1670830"/>
    <lineage>
        <taxon>Bacteria</taxon>
        <taxon>Bacillati</taxon>
        <taxon>Actinomycetota</taxon>
        <taxon>Nitriliruptoria</taxon>
        <taxon>Egicoccales</taxon>
        <taxon>Egicoccaceae</taxon>
        <taxon>Egicoccus</taxon>
    </lineage>
</organism>
<evidence type="ECO:0000256" key="8">
    <source>
        <dbReference type="ARBA" id="ARBA00048679"/>
    </source>
</evidence>
<evidence type="ECO:0000256" key="4">
    <source>
        <dbReference type="ARBA" id="ARBA00022741"/>
    </source>
</evidence>
<evidence type="ECO:0000256" key="10">
    <source>
        <dbReference type="SAM" id="Phobius"/>
    </source>
</evidence>
<dbReference type="InterPro" id="IPR000719">
    <property type="entry name" value="Prot_kinase_dom"/>
</dbReference>
<evidence type="ECO:0000256" key="6">
    <source>
        <dbReference type="ARBA" id="ARBA00022840"/>
    </source>
</evidence>
<dbReference type="InterPro" id="IPR005543">
    <property type="entry name" value="PASTA_dom"/>
</dbReference>
<comment type="catalytic activity">
    <reaction evidence="7">
        <text>L-threonyl-[protein] + ATP = O-phospho-L-threonyl-[protein] + ADP + H(+)</text>
        <dbReference type="Rhea" id="RHEA:46608"/>
        <dbReference type="Rhea" id="RHEA-COMP:11060"/>
        <dbReference type="Rhea" id="RHEA-COMP:11605"/>
        <dbReference type="ChEBI" id="CHEBI:15378"/>
        <dbReference type="ChEBI" id="CHEBI:30013"/>
        <dbReference type="ChEBI" id="CHEBI:30616"/>
        <dbReference type="ChEBI" id="CHEBI:61977"/>
        <dbReference type="ChEBI" id="CHEBI:456216"/>
        <dbReference type="EC" id="2.7.11.1"/>
    </reaction>
</comment>
<keyword evidence="6" id="KW-0067">ATP-binding</keyword>